<dbReference type="InParanoid" id="A0A0D0BHS5"/>
<reference evidence="1 2" key="1">
    <citation type="submission" date="2014-04" db="EMBL/GenBank/DDBJ databases">
        <authorList>
            <consortium name="DOE Joint Genome Institute"/>
            <person name="Kuo A."/>
            <person name="Ruytinx J."/>
            <person name="Rineau F."/>
            <person name="Colpaert J."/>
            <person name="Kohler A."/>
            <person name="Nagy L.G."/>
            <person name="Floudas D."/>
            <person name="Copeland A."/>
            <person name="Barry K.W."/>
            <person name="Cichocki N."/>
            <person name="Veneault-Fourrey C."/>
            <person name="LaButti K."/>
            <person name="Lindquist E.A."/>
            <person name="Lipzen A."/>
            <person name="Lundell T."/>
            <person name="Morin E."/>
            <person name="Murat C."/>
            <person name="Sun H."/>
            <person name="Tunlid A."/>
            <person name="Henrissat B."/>
            <person name="Grigoriev I.V."/>
            <person name="Hibbett D.S."/>
            <person name="Martin F."/>
            <person name="Nordberg H.P."/>
            <person name="Cantor M.N."/>
            <person name="Hua S.X."/>
        </authorList>
    </citation>
    <scope>NUCLEOTIDE SEQUENCE [LARGE SCALE GENOMIC DNA]</scope>
    <source>
        <strain evidence="1 2">UH-Slu-Lm8-n1</strain>
    </source>
</reference>
<organism evidence="1 2">
    <name type="scientific">Suillus luteus UH-Slu-Lm8-n1</name>
    <dbReference type="NCBI Taxonomy" id="930992"/>
    <lineage>
        <taxon>Eukaryota</taxon>
        <taxon>Fungi</taxon>
        <taxon>Dikarya</taxon>
        <taxon>Basidiomycota</taxon>
        <taxon>Agaricomycotina</taxon>
        <taxon>Agaricomycetes</taxon>
        <taxon>Agaricomycetidae</taxon>
        <taxon>Boletales</taxon>
        <taxon>Suillineae</taxon>
        <taxon>Suillaceae</taxon>
        <taxon>Suillus</taxon>
    </lineage>
</organism>
<protein>
    <submittedName>
        <fullName evidence="1">Uncharacterized protein</fullName>
    </submittedName>
</protein>
<gene>
    <name evidence="1" type="ORF">CY34DRAFT_804568</name>
</gene>
<dbReference type="Proteomes" id="UP000054485">
    <property type="component" value="Unassembled WGS sequence"/>
</dbReference>
<accession>A0A0D0BHS5</accession>
<name>A0A0D0BHS5_9AGAM</name>
<dbReference type="EMBL" id="KN835230">
    <property type="protein sequence ID" value="KIK42738.1"/>
    <property type="molecule type" value="Genomic_DNA"/>
</dbReference>
<evidence type="ECO:0000313" key="1">
    <source>
        <dbReference type="EMBL" id="KIK42738.1"/>
    </source>
</evidence>
<dbReference type="HOGENOM" id="CLU_3093278_0_0_1"/>
<keyword evidence="2" id="KW-1185">Reference proteome</keyword>
<evidence type="ECO:0000313" key="2">
    <source>
        <dbReference type="Proteomes" id="UP000054485"/>
    </source>
</evidence>
<sequence>MLYITSRRPCPGSLTFLVFPNTPPYRPINTRSCSVAAYNQTMEHRGCSPSLM</sequence>
<feature type="non-terminal residue" evidence="1">
    <location>
        <position position="52"/>
    </location>
</feature>
<proteinExistence type="predicted"/>
<reference evidence="2" key="2">
    <citation type="submission" date="2015-01" db="EMBL/GenBank/DDBJ databases">
        <title>Evolutionary Origins and Diversification of the Mycorrhizal Mutualists.</title>
        <authorList>
            <consortium name="DOE Joint Genome Institute"/>
            <consortium name="Mycorrhizal Genomics Consortium"/>
            <person name="Kohler A."/>
            <person name="Kuo A."/>
            <person name="Nagy L.G."/>
            <person name="Floudas D."/>
            <person name="Copeland A."/>
            <person name="Barry K.W."/>
            <person name="Cichocki N."/>
            <person name="Veneault-Fourrey C."/>
            <person name="LaButti K."/>
            <person name="Lindquist E.A."/>
            <person name="Lipzen A."/>
            <person name="Lundell T."/>
            <person name="Morin E."/>
            <person name="Murat C."/>
            <person name="Riley R."/>
            <person name="Ohm R."/>
            <person name="Sun H."/>
            <person name="Tunlid A."/>
            <person name="Henrissat B."/>
            <person name="Grigoriev I.V."/>
            <person name="Hibbett D.S."/>
            <person name="Martin F."/>
        </authorList>
    </citation>
    <scope>NUCLEOTIDE SEQUENCE [LARGE SCALE GENOMIC DNA]</scope>
    <source>
        <strain evidence="2">UH-Slu-Lm8-n1</strain>
    </source>
</reference>
<dbReference type="AlphaFoldDB" id="A0A0D0BHS5"/>